<keyword evidence="1" id="KW-0472">Membrane</keyword>
<dbReference type="InterPro" id="IPR043739">
    <property type="entry name" value="DUF5684"/>
</dbReference>
<evidence type="ECO:0000313" key="3">
    <source>
        <dbReference type="Proteomes" id="UP000263268"/>
    </source>
</evidence>
<keyword evidence="1" id="KW-0812">Transmembrane</keyword>
<dbReference type="AlphaFoldDB" id="A0A3D6BP40"/>
<feature type="transmembrane region" description="Helical" evidence="1">
    <location>
        <begin position="6"/>
        <end position="26"/>
    </location>
</feature>
<evidence type="ECO:0000256" key="1">
    <source>
        <dbReference type="SAM" id="Phobius"/>
    </source>
</evidence>
<reference evidence="2 3" key="1">
    <citation type="journal article" date="2018" name="Nat. Biotechnol.">
        <title>A standardized bacterial taxonomy based on genome phylogeny substantially revises the tree of life.</title>
        <authorList>
            <person name="Parks D.H."/>
            <person name="Chuvochina M."/>
            <person name="Waite D.W."/>
            <person name="Rinke C."/>
            <person name="Skarshewski A."/>
            <person name="Chaumeil P.A."/>
            <person name="Hugenholtz P."/>
        </authorList>
    </citation>
    <scope>NUCLEOTIDE SEQUENCE [LARGE SCALE GENOMIC DNA]</scope>
    <source>
        <strain evidence="2">UBA10227</strain>
    </source>
</reference>
<feature type="transmembrane region" description="Helical" evidence="1">
    <location>
        <begin position="53"/>
        <end position="70"/>
    </location>
</feature>
<organism evidence="2 3">
    <name type="scientific">Xanthomarina gelatinilytica</name>
    <dbReference type="NCBI Taxonomy" id="1137281"/>
    <lineage>
        <taxon>Bacteria</taxon>
        <taxon>Pseudomonadati</taxon>
        <taxon>Bacteroidota</taxon>
        <taxon>Flavobacteriia</taxon>
        <taxon>Flavobacteriales</taxon>
        <taxon>Flavobacteriaceae</taxon>
        <taxon>Xanthomarina</taxon>
    </lineage>
</organism>
<gene>
    <name evidence="2" type="ORF">DHV22_03705</name>
</gene>
<keyword evidence="1" id="KW-1133">Transmembrane helix</keyword>
<comment type="caution">
    <text evidence="2">The sequence shown here is derived from an EMBL/GenBank/DDBJ whole genome shotgun (WGS) entry which is preliminary data.</text>
</comment>
<name>A0A3D6BP40_9FLAO</name>
<evidence type="ECO:0000313" key="2">
    <source>
        <dbReference type="EMBL" id="HCY80758.1"/>
    </source>
</evidence>
<protein>
    <submittedName>
        <fullName evidence="2">Signal peptidase I</fullName>
    </submittedName>
</protein>
<proteinExistence type="predicted"/>
<accession>A0A3D6BP40</accession>
<feature type="non-terminal residue" evidence="2">
    <location>
        <position position="71"/>
    </location>
</feature>
<dbReference type="EMBL" id="DPRK01000061">
    <property type="protein sequence ID" value="HCY80758.1"/>
    <property type="molecule type" value="Genomic_DNA"/>
</dbReference>
<dbReference type="Pfam" id="PF18936">
    <property type="entry name" value="DUF5684"/>
    <property type="match status" value="1"/>
</dbReference>
<sequence length="71" mass="8504">MTLTQLFIFLIVIQIIHGLGTWKLYLKAVRQAWEAFVPVYNAVILMKIINRPWWWTILLFFPIVNLIMFPV</sequence>
<dbReference type="Proteomes" id="UP000263268">
    <property type="component" value="Unassembled WGS sequence"/>
</dbReference>